<dbReference type="Proteomes" id="UP001596215">
    <property type="component" value="Unassembled WGS sequence"/>
</dbReference>
<accession>A0ABW1VN71</accession>
<sequence>MLNPDDIKSGYTLGHADALMLRELVEKTKLIPVSDRLPEDSSTMVLALEADGSAWIAYYDKFRERWDDGDFHDDITGVTHWMPLPEPPA</sequence>
<dbReference type="Pfam" id="PF04448">
    <property type="entry name" value="DUF551"/>
    <property type="match status" value="1"/>
</dbReference>
<evidence type="ECO:0000259" key="1">
    <source>
        <dbReference type="Pfam" id="PF04448"/>
    </source>
</evidence>
<reference evidence="3" key="1">
    <citation type="journal article" date="2019" name="Int. J. Syst. Evol. Microbiol.">
        <title>The Global Catalogue of Microorganisms (GCM) 10K type strain sequencing project: providing services to taxonomists for standard genome sequencing and annotation.</title>
        <authorList>
            <consortium name="The Broad Institute Genomics Platform"/>
            <consortium name="The Broad Institute Genome Sequencing Center for Infectious Disease"/>
            <person name="Wu L."/>
            <person name="Ma J."/>
        </authorList>
    </citation>
    <scope>NUCLEOTIDE SEQUENCE [LARGE SCALE GENOMIC DNA]</scope>
    <source>
        <strain evidence="3">CGMCC 4.1530</strain>
    </source>
</reference>
<dbReference type="InterPro" id="IPR007539">
    <property type="entry name" value="DUF551"/>
</dbReference>
<comment type="caution">
    <text evidence="2">The sequence shown here is derived from an EMBL/GenBank/DDBJ whole genome shotgun (WGS) entry which is preliminary data.</text>
</comment>
<name>A0ABW1VN71_9GAMM</name>
<organism evidence="2 3">
    <name type="scientific">Tatumella punctata</name>
    <dbReference type="NCBI Taxonomy" id="399969"/>
    <lineage>
        <taxon>Bacteria</taxon>
        <taxon>Pseudomonadati</taxon>
        <taxon>Pseudomonadota</taxon>
        <taxon>Gammaproteobacteria</taxon>
        <taxon>Enterobacterales</taxon>
        <taxon>Erwiniaceae</taxon>
        <taxon>Tatumella</taxon>
    </lineage>
</organism>
<feature type="domain" description="DUF551" evidence="1">
    <location>
        <begin position="31"/>
        <end position="88"/>
    </location>
</feature>
<evidence type="ECO:0000313" key="2">
    <source>
        <dbReference type="EMBL" id="MFC6362504.1"/>
    </source>
</evidence>
<keyword evidence="3" id="KW-1185">Reference proteome</keyword>
<evidence type="ECO:0000313" key="3">
    <source>
        <dbReference type="Proteomes" id="UP001596215"/>
    </source>
</evidence>
<protein>
    <submittedName>
        <fullName evidence="2">DUF551 domain-containing protein</fullName>
    </submittedName>
</protein>
<proteinExistence type="predicted"/>
<dbReference type="RefSeq" id="WP_343877967.1">
    <property type="nucleotide sequence ID" value="NZ_BAAAFW010000093.1"/>
</dbReference>
<gene>
    <name evidence="2" type="ORF">ACFP73_10410</name>
</gene>
<dbReference type="EMBL" id="JBHSUC010000012">
    <property type="protein sequence ID" value="MFC6362504.1"/>
    <property type="molecule type" value="Genomic_DNA"/>
</dbReference>